<proteinExistence type="predicted"/>
<reference evidence="7 8" key="1">
    <citation type="submission" date="2020-04" db="EMBL/GenBank/DDBJ databases">
        <title>Chromosome-level genome assembly of a cyprinid fish Onychostoma macrolepis by integration of Nanopore Sequencing, Bionano and Hi-C technology.</title>
        <authorList>
            <person name="Wang D."/>
        </authorList>
    </citation>
    <scope>NUCLEOTIDE SEQUENCE [LARGE SCALE GENOMIC DNA]</scope>
    <source>
        <strain evidence="7">SWU-2019</strain>
        <tissue evidence="7">Muscle</tissue>
    </source>
</reference>
<dbReference type="Pfam" id="PF00059">
    <property type="entry name" value="Lectin_C"/>
    <property type="match status" value="1"/>
</dbReference>
<keyword evidence="3" id="KW-0325">Glycoprotein</keyword>
<dbReference type="InterPro" id="IPR033989">
    <property type="entry name" value="CD209-like_CTLD"/>
</dbReference>
<dbReference type="PANTHER" id="PTHR46490">
    <property type="entry name" value="C-TYPE LECTIN DOMAIN FAMILY 12 MEMBER A-RELATED"/>
    <property type="match status" value="1"/>
</dbReference>
<keyword evidence="5" id="KW-0812">Transmembrane</keyword>
<dbReference type="InterPro" id="IPR016187">
    <property type="entry name" value="CTDL_fold"/>
</dbReference>
<dbReference type="InterPro" id="IPR052309">
    <property type="entry name" value="C-type_Lectin_Domain_Fam1"/>
</dbReference>
<accession>A0A7J6D7V8</accession>
<feature type="transmembrane region" description="Helical" evidence="5">
    <location>
        <begin position="66"/>
        <end position="88"/>
    </location>
</feature>
<evidence type="ECO:0000256" key="4">
    <source>
        <dbReference type="SAM" id="Coils"/>
    </source>
</evidence>
<dbReference type="InterPro" id="IPR016186">
    <property type="entry name" value="C-type_lectin-like/link_sf"/>
</dbReference>
<keyword evidence="5" id="KW-0472">Membrane</keyword>
<dbReference type="AlphaFoldDB" id="A0A7J6D7V8"/>
<dbReference type="SUPFAM" id="SSF56436">
    <property type="entry name" value="C-type lectin-like"/>
    <property type="match status" value="1"/>
</dbReference>
<comment type="caution">
    <text evidence="7">The sequence shown here is derived from an EMBL/GenBank/DDBJ whole genome shotgun (WGS) entry which is preliminary data.</text>
</comment>
<dbReference type="PANTHER" id="PTHR46490:SF6">
    <property type="entry name" value="ASIALOGLYCOPROTEIN RECEPTOR 1-LIKE-RELATED"/>
    <property type="match status" value="1"/>
</dbReference>
<keyword evidence="5" id="KW-1133">Transmembrane helix</keyword>
<evidence type="ECO:0000256" key="2">
    <source>
        <dbReference type="ARBA" id="ARBA00023157"/>
    </source>
</evidence>
<dbReference type="EMBL" id="JAAMOB010000003">
    <property type="protein sequence ID" value="KAF4115373.1"/>
    <property type="molecule type" value="Genomic_DNA"/>
</dbReference>
<feature type="domain" description="C-type lectin" evidence="6">
    <location>
        <begin position="151"/>
        <end position="259"/>
    </location>
</feature>
<dbReference type="GO" id="GO:0030246">
    <property type="term" value="F:carbohydrate binding"/>
    <property type="evidence" value="ECO:0007669"/>
    <property type="project" value="UniProtKB-KW"/>
</dbReference>
<organism evidence="7 8">
    <name type="scientific">Onychostoma macrolepis</name>
    <dbReference type="NCBI Taxonomy" id="369639"/>
    <lineage>
        <taxon>Eukaryota</taxon>
        <taxon>Metazoa</taxon>
        <taxon>Chordata</taxon>
        <taxon>Craniata</taxon>
        <taxon>Vertebrata</taxon>
        <taxon>Euteleostomi</taxon>
        <taxon>Actinopterygii</taxon>
        <taxon>Neopterygii</taxon>
        <taxon>Teleostei</taxon>
        <taxon>Ostariophysi</taxon>
        <taxon>Cypriniformes</taxon>
        <taxon>Cyprinidae</taxon>
        <taxon>Acrossocheilinae</taxon>
        <taxon>Onychostoma</taxon>
    </lineage>
</organism>
<dbReference type="Gene3D" id="3.10.100.10">
    <property type="entry name" value="Mannose-Binding Protein A, subunit A"/>
    <property type="match status" value="1"/>
</dbReference>
<keyword evidence="4" id="KW-0175">Coiled coil</keyword>
<keyword evidence="1" id="KW-0430">Lectin</keyword>
<gene>
    <name evidence="7" type="ORF">G5714_002862</name>
</gene>
<dbReference type="CDD" id="cd03590">
    <property type="entry name" value="CLECT_DC-SIGN_like"/>
    <property type="match status" value="1"/>
</dbReference>
<evidence type="ECO:0000313" key="7">
    <source>
        <dbReference type="EMBL" id="KAF4115373.1"/>
    </source>
</evidence>
<evidence type="ECO:0000256" key="3">
    <source>
        <dbReference type="ARBA" id="ARBA00023180"/>
    </source>
</evidence>
<evidence type="ECO:0000259" key="6">
    <source>
        <dbReference type="PROSITE" id="PS50041"/>
    </source>
</evidence>
<dbReference type="Gene3D" id="1.20.5.400">
    <property type="match status" value="1"/>
</dbReference>
<keyword evidence="2" id="KW-1015">Disulfide bond</keyword>
<evidence type="ECO:0000256" key="5">
    <source>
        <dbReference type="SAM" id="Phobius"/>
    </source>
</evidence>
<name>A0A7J6D7V8_9TELE</name>
<dbReference type="PROSITE" id="PS50041">
    <property type="entry name" value="C_TYPE_LECTIN_2"/>
    <property type="match status" value="1"/>
</dbReference>
<feature type="coiled-coil region" evidence="4">
    <location>
        <begin position="105"/>
        <end position="139"/>
    </location>
</feature>
<dbReference type="SMART" id="SM00034">
    <property type="entry name" value="CLECT"/>
    <property type="match status" value="1"/>
</dbReference>
<evidence type="ECO:0000313" key="8">
    <source>
        <dbReference type="Proteomes" id="UP000579812"/>
    </source>
</evidence>
<evidence type="ECO:0000256" key="1">
    <source>
        <dbReference type="ARBA" id="ARBA00022734"/>
    </source>
</evidence>
<dbReference type="InterPro" id="IPR001304">
    <property type="entry name" value="C-type_lectin-like"/>
</dbReference>
<protein>
    <recommendedName>
        <fullName evidence="6">C-type lectin domain-containing protein</fullName>
    </recommendedName>
</protein>
<dbReference type="Proteomes" id="UP000579812">
    <property type="component" value="Unassembled WGS sequence"/>
</dbReference>
<sequence>MSDIYDDVIMTESERIKTNRAEMTVVNYNNADCVRDQDFRTETNKQQPLQRTGSDSVQIRSSRTAAVCLVLLCVLLLTAVIVLCVHIHTNNTNYTQETHQLLTNITNLTEERDELIIQNENLSNERNQLINQLSILGKDGQCLDNPKWITYKRNSYYVSSEWKNWVDSRRDCLQRGADLIIINNKEEQEFITKVTSANIVWIGLTDSDNEGVWKWVDGNALTTGFWANTEPNNIAGDEDCAGLERMEDRCDRCFEMMLEDAREARRHEAEMTRQHMEQTESFLSTLSQLVQVLSSRRDPVPPSRH</sequence>
<keyword evidence="8" id="KW-1185">Reference proteome</keyword>